<dbReference type="EMBL" id="CP037423">
    <property type="protein sequence ID" value="QDV44678.1"/>
    <property type="molecule type" value="Genomic_DNA"/>
</dbReference>
<keyword evidence="4" id="KW-1185">Reference proteome</keyword>
<dbReference type="PANTHER" id="PTHR34512">
    <property type="entry name" value="CELL SURFACE PROTEIN"/>
    <property type="match status" value="1"/>
</dbReference>
<dbReference type="Proteomes" id="UP000319004">
    <property type="component" value="Chromosome"/>
</dbReference>
<dbReference type="KEGG" id="snep:Enr13x_45460"/>
<reference evidence="3 4" key="1">
    <citation type="submission" date="2019-03" db="EMBL/GenBank/DDBJ databases">
        <title>Deep-cultivation of Planctomycetes and their phenomic and genomic characterization uncovers novel biology.</title>
        <authorList>
            <person name="Wiegand S."/>
            <person name="Jogler M."/>
            <person name="Boedeker C."/>
            <person name="Pinto D."/>
            <person name="Vollmers J."/>
            <person name="Rivas-Marin E."/>
            <person name="Kohn T."/>
            <person name="Peeters S.H."/>
            <person name="Heuer A."/>
            <person name="Rast P."/>
            <person name="Oberbeckmann S."/>
            <person name="Bunk B."/>
            <person name="Jeske O."/>
            <person name="Meyerdierks A."/>
            <person name="Storesund J.E."/>
            <person name="Kallscheuer N."/>
            <person name="Luecker S."/>
            <person name="Lage O.M."/>
            <person name="Pohl T."/>
            <person name="Merkel B.J."/>
            <person name="Hornburger P."/>
            <person name="Mueller R.-W."/>
            <person name="Bruemmer F."/>
            <person name="Labrenz M."/>
            <person name="Spormann A.M."/>
            <person name="Op den Camp H."/>
            <person name="Overmann J."/>
            <person name="Amann R."/>
            <person name="Jetten M.S.M."/>
            <person name="Mascher T."/>
            <person name="Medema M.H."/>
            <person name="Devos D.P."/>
            <person name="Kaster A.-K."/>
            <person name="Ovreas L."/>
            <person name="Rohde M."/>
            <person name="Galperin M.Y."/>
            <person name="Jogler C."/>
        </authorList>
    </citation>
    <scope>NUCLEOTIDE SEQUENCE [LARGE SCALE GENOMIC DNA]</scope>
    <source>
        <strain evidence="3 4">Enr13</strain>
    </source>
</reference>
<dbReference type="Pfam" id="PF13360">
    <property type="entry name" value="PQQ_2"/>
    <property type="match status" value="2"/>
</dbReference>
<feature type="domain" description="Pyrrolo-quinoline quinone repeat" evidence="2">
    <location>
        <begin position="111"/>
        <end position="317"/>
    </location>
</feature>
<dbReference type="InterPro" id="IPR011047">
    <property type="entry name" value="Quinoprotein_ADH-like_sf"/>
</dbReference>
<gene>
    <name evidence="3" type="ORF">Enr13x_45460</name>
</gene>
<name>A0A518HUY9_9BACT</name>
<dbReference type="InterPro" id="IPR018391">
    <property type="entry name" value="PQQ_b-propeller_rpt"/>
</dbReference>
<dbReference type="Gene3D" id="2.130.10.10">
    <property type="entry name" value="YVTN repeat-like/Quinoprotein amine dehydrogenase"/>
    <property type="match status" value="2"/>
</dbReference>
<sequence>MGCGKQSAQGGWGTPSRVVPDVPGGRTGVLHTICECFKLLRHVQRKPVDDPTRRILTNLSMPFRFQMIRSRFSIRCVTAVALALTSCVVDADDWLGFRGDGRSFAPEAKTPAEFDAESGNNIAWRTTTTGRGIGGPLVIGDRVIVTGCGGEDERDLYVESYSVADGKLRWSRPMRATGRPFTHPTSSNASPTPASDGERVFALFSSCDLVCYDLAGHLVWYRALAIDRPKTGNDISMSSSPVVVDGVVVVQLENQGDSFAAGIDAKTGEILWTNARNASSNWSSPQLVQTEDGISAVAMHNGRGVELVDVKTGKVLKRFDVSGDGTASSTFASPYIIVPGQSTTAIRLSAAETDGDDAVATIQWQSNKLRPQRCSPVASNDRIYMGRGSTLMAGSISDGSILWQARLGKLSNVWATPVMTATGIYIVGSDGKVIVVEDQGDKGEVIAESELGESVLASPAVSGDALYFRSERGLIKVAD</sequence>
<evidence type="ECO:0000259" key="2">
    <source>
        <dbReference type="Pfam" id="PF13360"/>
    </source>
</evidence>
<organism evidence="3 4">
    <name type="scientific">Stieleria neptunia</name>
    <dbReference type="NCBI Taxonomy" id="2527979"/>
    <lineage>
        <taxon>Bacteria</taxon>
        <taxon>Pseudomonadati</taxon>
        <taxon>Planctomycetota</taxon>
        <taxon>Planctomycetia</taxon>
        <taxon>Pirellulales</taxon>
        <taxon>Pirellulaceae</taxon>
        <taxon>Stieleria</taxon>
    </lineage>
</organism>
<dbReference type="PANTHER" id="PTHR34512:SF30">
    <property type="entry name" value="OUTER MEMBRANE PROTEIN ASSEMBLY FACTOR BAMB"/>
    <property type="match status" value="1"/>
</dbReference>
<accession>A0A518HUY9</accession>
<proteinExistence type="predicted"/>
<dbReference type="AlphaFoldDB" id="A0A518HUY9"/>
<evidence type="ECO:0000313" key="4">
    <source>
        <dbReference type="Proteomes" id="UP000319004"/>
    </source>
</evidence>
<dbReference type="InterPro" id="IPR015943">
    <property type="entry name" value="WD40/YVTN_repeat-like_dom_sf"/>
</dbReference>
<protein>
    <submittedName>
        <fullName evidence="3">Outer membrane biogenesis protein BamB</fullName>
    </submittedName>
</protein>
<evidence type="ECO:0000313" key="3">
    <source>
        <dbReference type="EMBL" id="QDV44678.1"/>
    </source>
</evidence>
<dbReference type="InterPro" id="IPR002372">
    <property type="entry name" value="PQQ_rpt_dom"/>
</dbReference>
<feature type="region of interest" description="Disordered" evidence="1">
    <location>
        <begin position="1"/>
        <end position="20"/>
    </location>
</feature>
<evidence type="ECO:0000256" key="1">
    <source>
        <dbReference type="SAM" id="MobiDB-lite"/>
    </source>
</evidence>
<dbReference type="SUPFAM" id="SSF50998">
    <property type="entry name" value="Quinoprotein alcohol dehydrogenase-like"/>
    <property type="match status" value="1"/>
</dbReference>
<dbReference type="SMART" id="SM00564">
    <property type="entry name" value="PQQ"/>
    <property type="match status" value="3"/>
</dbReference>
<feature type="domain" description="Pyrrolo-quinoline quinone repeat" evidence="2">
    <location>
        <begin position="363"/>
        <end position="472"/>
    </location>
</feature>